<feature type="domain" description="AttH" evidence="1">
    <location>
        <begin position="61"/>
        <end position="230"/>
    </location>
</feature>
<keyword evidence="3" id="KW-1185">Reference proteome</keyword>
<dbReference type="Pfam" id="PF07143">
    <property type="entry name" value="CrtC"/>
    <property type="match status" value="1"/>
</dbReference>
<dbReference type="Proteomes" id="UP000238949">
    <property type="component" value="Unassembled WGS sequence"/>
</dbReference>
<dbReference type="PANTHER" id="PTHR38591:SF1">
    <property type="entry name" value="BLL1000 PROTEIN"/>
    <property type="match status" value="1"/>
</dbReference>
<dbReference type="InterPro" id="IPR010791">
    <property type="entry name" value="AttH_dom"/>
</dbReference>
<dbReference type="AlphaFoldDB" id="A0A2S9V4I8"/>
<organism evidence="2 3">
    <name type="scientific">Alteromonas alba</name>
    <dbReference type="NCBI Taxonomy" id="2079529"/>
    <lineage>
        <taxon>Bacteria</taxon>
        <taxon>Pseudomonadati</taxon>
        <taxon>Pseudomonadota</taxon>
        <taxon>Gammaproteobacteria</taxon>
        <taxon>Alteromonadales</taxon>
        <taxon>Alteromonadaceae</taxon>
        <taxon>Alteromonas/Salinimonas group</taxon>
        <taxon>Alteromonas</taxon>
    </lineage>
</organism>
<evidence type="ECO:0000313" key="3">
    <source>
        <dbReference type="Proteomes" id="UP000238949"/>
    </source>
</evidence>
<accession>A0A2S9V4I8</accession>
<dbReference type="OrthoDB" id="9770826at2"/>
<proteinExistence type="predicted"/>
<gene>
    <name evidence="2" type="ORF">C6Y40_22670</name>
</gene>
<name>A0A2S9V4I8_9ALTE</name>
<evidence type="ECO:0000313" key="2">
    <source>
        <dbReference type="EMBL" id="PRO71368.1"/>
    </source>
</evidence>
<dbReference type="PANTHER" id="PTHR38591">
    <property type="entry name" value="HYDROLASE"/>
    <property type="match status" value="1"/>
</dbReference>
<evidence type="ECO:0000259" key="1">
    <source>
        <dbReference type="Pfam" id="PF07143"/>
    </source>
</evidence>
<dbReference type="Gene3D" id="2.40.370.10">
    <property type="entry name" value="AttH-like domain"/>
    <property type="match status" value="2"/>
</dbReference>
<dbReference type="RefSeq" id="WP_105936666.1">
    <property type="nucleotide sequence ID" value="NZ_PVNP01000207.1"/>
</dbReference>
<sequence length="355" mass="39926">MNRLLLFLLILGCTFSAPLQSQQDKRSSLFGGFKADNQAQVSIAQPVSLPADHAPHQGYQIEWWYLTLLLENDNGEPFNYQFTLFKFARPELTSNWGEGVVWMGHSSLHTQTQHYFDEKFAQQGTGIASFSIAPVAFYIDEWQWLSKQQAALFPAELNTTSGPAVLTLNLTADKPFVKHGQQGVSFKTGDGRYRSYYYSQPFINASGQITLDGITHQVSGMGWYDHEWTSQLADEDALGWDWFSLHFDDGRKLMAFTMYVEGSEAYTTGTLISAQGEPQTLGPDELQILPVNSSEVAGREVPVTWQIRIPKQQIDITTEAFKADQWNDSRYPYYEGAISFGGSHAGKGYMELTGY</sequence>
<protein>
    <submittedName>
        <fullName evidence="2">Iron ABC transporter permease</fullName>
    </submittedName>
</protein>
<dbReference type="SUPFAM" id="SSF159245">
    <property type="entry name" value="AttH-like"/>
    <property type="match status" value="1"/>
</dbReference>
<dbReference type="EMBL" id="PVNP01000207">
    <property type="protein sequence ID" value="PRO71368.1"/>
    <property type="molecule type" value="Genomic_DNA"/>
</dbReference>
<dbReference type="InterPro" id="IPR023374">
    <property type="entry name" value="AttH-like_dom_sf"/>
</dbReference>
<dbReference type="Pfam" id="PF17186">
    <property type="entry name" value="Lipocalin_9"/>
    <property type="match status" value="1"/>
</dbReference>
<reference evidence="3" key="1">
    <citation type="journal article" date="2020" name="Int. J. Syst. Evol. Microbiol.">
        <title>Alteromonas alba sp. nov., a marine bacterium isolated from the seawater of the West Pacific Ocean.</title>
        <authorList>
            <person name="Sun C."/>
            <person name="Wu Y.-H."/>
            <person name="Xamxidin M."/>
            <person name="Cheng H."/>
            <person name="Xu X.-W."/>
        </authorList>
    </citation>
    <scope>NUCLEOTIDE SEQUENCE [LARGE SCALE GENOMIC DNA]</scope>
    <source>
        <strain evidence="3">190</strain>
    </source>
</reference>
<comment type="caution">
    <text evidence="2">The sequence shown here is derived from an EMBL/GenBank/DDBJ whole genome shotgun (WGS) entry which is preliminary data.</text>
</comment>